<name>A0A9W6MW47_9HYPH</name>
<dbReference type="Pfam" id="PF02661">
    <property type="entry name" value="Fic"/>
    <property type="match status" value="1"/>
</dbReference>
<reference evidence="4" key="2">
    <citation type="submission" date="2023-01" db="EMBL/GenBank/DDBJ databases">
        <authorList>
            <person name="Sun Q."/>
            <person name="Evtushenko L."/>
        </authorList>
    </citation>
    <scope>NUCLEOTIDE SEQUENCE</scope>
    <source>
        <strain evidence="4">VKM B-2347</strain>
    </source>
</reference>
<dbReference type="PANTHER" id="PTHR13504:SF38">
    <property type="entry name" value="FIDO DOMAIN-CONTAINING PROTEIN"/>
    <property type="match status" value="1"/>
</dbReference>
<dbReference type="PROSITE" id="PS51459">
    <property type="entry name" value="FIDO"/>
    <property type="match status" value="1"/>
</dbReference>
<dbReference type="Proteomes" id="UP001143372">
    <property type="component" value="Unassembled WGS sequence"/>
</dbReference>
<keyword evidence="2" id="KW-0547">Nucleotide-binding</keyword>
<keyword evidence="5" id="KW-1185">Reference proteome</keyword>
<organism evidence="4 5">
    <name type="scientific">Hansschlegelia plantiphila</name>
    <dbReference type="NCBI Taxonomy" id="374655"/>
    <lineage>
        <taxon>Bacteria</taxon>
        <taxon>Pseudomonadati</taxon>
        <taxon>Pseudomonadota</taxon>
        <taxon>Alphaproteobacteria</taxon>
        <taxon>Hyphomicrobiales</taxon>
        <taxon>Methylopilaceae</taxon>
        <taxon>Hansschlegelia</taxon>
    </lineage>
</organism>
<feature type="domain" description="Fido" evidence="3">
    <location>
        <begin position="113"/>
        <end position="269"/>
    </location>
</feature>
<dbReference type="Gene3D" id="1.10.3290.10">
    <property type="entry name" value="Fido-like domain"/>
    <property type="match status" value="1"/>
</dbReference>
<keyword evidence="4" id="KW-0131">Cell cycle</keyword>
<comment type="caution">
    <text evidence="4">The sequence shown here is derived from an EMBL/GenBank/DDBJ whole genome shotgun (WGS) entry which is preliminary data.</text>
</comment>
<dbReference type="GO" id="GO:0051301">
    <property type="term" value="P:cell division"/>
    <property type="evidence" value="ECO:0007669"/>
    <property type="project" value="UniProtKB-KW"/>
</dbReference>
<dbReference type="InterPro" id="IPR003812">
    <property type="entry name" value="Fido"/>
</dbReference>
<feature type="binding site" evidence="2">
    <location>
        <begin position="204"/>
        <end position="211"/>
    </location>
    <ligand>
        <name>ATP</name>
        <dbReference type="ChEBI" id="CHEBI:30616"/>
    </ligand>
</feature>
<protein>
    <submittedName>
        <fullName evidence="4">Cell division protein Fic</fullName>
    </submittedName>
</protein>
<dbReference type="SUPFAM" id="SSF140931">
    <property type="entry name" value="Fic-like"/>
    <property type="match status" value="1"/>
</dbReference>
<evidence type="ECO:0000259" key="3">
    <source>
        <dbReference type="PROSITE" id="PS51459"/>
    </source>
</evidence>
<gene>
    <name evidence="4" type="ORF">GCM10008179_21230</name>
</gene>
<dbReference type="InterPro" id="IPR040198">
    <property type="entry name" value="Fido_containing"/>
</dbReference>
<evidence type="ECO:0000256" key="2">
    <source>
        <dbReference type="PIRSR" id="PIRSR640198-2"/>
    </source>
</evidence>
<keyword evidence="2" id="KW-0067">ATP-binding</keyword>
<proteinExistence type="predicted"/>
<sequence>MGAFMASLVPEVLDRLSLTHDLVSTIRAIGEGKGKQDLFQERAPDVLENLRQVAIIESTESSNRLEGVTVPRTMLERLVDGAEPSAGNRSEGEIAGYRYVLGLIHERQEYIELTPNIIRQLHRDLFRYTGVSGGEWKRGDNSITERRPDGTVFVRFQPTPAWQTDEAMRELQSNYVASADTDVDPLILVALYILDFLCVHPFSDGNGRMVRLLSVLLLYREDYNVVRYVSLERLIEQSKDSYYDTLYRSSQGWHLNKHDPMPWVSYFLGVVSAAYTEFERGVGDLKDGRGMKTRMVLQAVEGMIGDFSISELHMRCPSVGWDMVRYVLRNEREAGRLEVVGKGRGSRWRRIDAIGEDGR</sequence>
<accession>A0A9W6MW47</accession>
<dbReference type="EMBL" id="BSFI01000008">
    <property type="protein sequence ID" value="GLK68485.1"/>
    <property type="molecule type" value="Genomic_DNA"/>
</dbReference>
<feature type="active site" evidence="1">
    <location>
        <position position="200"/>
    </location>
</feature>
<keyword evidence="4" id="KW-0132">Cell division</keyword>
<dbReference type="AlphaFoldDB" id="A0A9W6MW47"/>
<reference evidence="4" key="1">
    <citation type="journal article" date="2014" name="Int. J. Syst. Evol. Microbiol.">
        <title>Complete genome sequence of Corynebacterium casei LMG S-19264T (=DSM 44701T), isolated from a smear-ripened cheese.</title>
        <authorList>
            <consortium name="US DOE Joint Genome Institute (JGI-PGF)"/>
            <person name="Walter F."/>
            <person name="Albersmeier A."/>
            <person name="Kalinowski J."/>
            <person name="Ruckert C."/>
        </authorList>
    </citation>
    <scope>NUCLEOTIDE SEQUENCE</scope>
    <source>
        <strain evidence="4">VKM B-2347</strain>
    </source>
</reference>
<feature type="binding site" evidence="2">
    <location>
        <begin position="242"/>
        <end position="243"/>
    </location>
    <ligand>
        <name>ATP</name>
        <dbReference type="ChEBI" id="CHEBI:30616"/>
    </ligand>
</feature>
<evidence type="ECO:0000313" key="5">
    <source>
        <dbReference type="Proteomes" id="UP001143372"/>
    </source>
</evidence>
<dbReference type="InterPro" id="IPR036597">
    <property type="entry name" value="Fido-like_dom_sf"/>
</dbReference>
<dbReference type="GO" id="GO:0005524">
    <property type="term" value="F:ATP binding"/>
    <property type="evidence" value="ECO:0007669"/>
    <property type="project" value="UniProtKB-KW"/>
</dbReference>
<evidence type="ECO:0000313" key="4">
    <source>
        <dbReference type="EMBL" id="GLK68485.1"/>
    </source>
</evidence>
<evidence type="ECO:0000256" key="1">
    <source>
        <dbReference type="PIRSR" id="PIRSR640198-1"/>
    </source>
</evidence>
<dbReference type="PANTHER" id="PTHR13504">
    <property type="entry name" value="FIDO DOMAIN-CONTAINING PROTEIN DDB_G0283145"/>
    <property type="match status" value="1"/>
</dbReference>